<sequence length="61" mass="7098">MVSLFFISTFKNILEKIKPAFRERNLLLGVKKSKEVVKNWNQRFLDIKVLISIVNFGKGSN</sequence>
<protein>
    <submittedName>
        <fullName evidence="1">Uncharacterized protein</fullName>
    </submittedName>
</protein>
<accession>A0A412J3E3</accession>
<gene>
    <name evidence="1" type="ORF">DWX92_05455</name>
</gene>
<evidence type="ECO:0000313" key="2">
    <source>
        <dbReference type="Proteomes" id="UP000285274"/>
    </source>
</evidence>
<comment type="caution">
    <text evidence="1">The sequence shown here is derived from an EMBL/GenBank/DDBJ whole genome shotgun (WGS) entry which is preliminary data.</text>
</comment>
<dbReference type="AlphaFoldDB" id="A0A412J3E3"/>
<evidence type="ECO:0000313" key="1">
    <source>
        <dbReference type="EMBL" id="RGS46774.1"/>
    </source>
</evidence>
<reference evidence="1 2" key="1">
    <citation type="submission" date="2018-08" db="EMBL/GenBank/DDBJ databases">
        <title>A genome reference for cultivated species of the human gut microbiota.</title>
        <authorList>
            <person name="Zou Y."/>
            <person name="Xue W."/>
            <person name="Luo G."/>
        </authorList>
    </citation>
    <scope>NUCLEOTIDE SEQUENCE [LARGE SCALE GENOMIC DNA]</scope>
    <source>
        <strain evidence="1 2">AF22-10AC</strain>
    </source>
</reference>
<proteinExistence type="predicted"/>
<dbReference type="Proteomes" id="UP000285274">
    <property type="component" value="Unassembled WGS sequence"/>
</dbReference>
<dbReference type="EMBL" id="QRVM01000019">
    <property type="protein sequence ID" value="RGS46774.1"/>
    <property type="molecule type" value="Genomic_DNA"/>
</dbReference>
<organism evidence="1 2">
    <name type="scientific">Holdemanella biformis</name>
    <dbReference type="NCBI Taxonomy" id="1735"/>
    <lineage>
        <taxon>Bacteria</taxon>
        <taxon>Bacillati</taxon>
        <taxon>Bacillota</taxon>
        <taxon>Erysipelotrichia</taxon>
        <taxon>Erysipelotrichales</taxon>
        <taxon>Erysipelotrichaceae</taxon>
        <taxon>Holdemanella</taxon>
    </lineage>
</organism>
<name>A0A412J3E3_9FIRM</name>